<feature type="compositionally biased region" description="Low complexity" evidence="1">
    <location>
        <begin position="32"/>
        <end position="46"/>
    </location>
</feature>
<feature type="region of interest" description="Disordered" evidence="1">
    <location>
        <begin position="1"/>
        <end position="51"/>
    </location>
</feature>
<gene>
    <name evidence="2" type="ORF">CPLU01_03425</name>
</gene>
<name>A0A8H6KSE4_9PEZI</name>
<dbReference type="Proteomes" id="UP000654918">
    <property type="component" value="Unassembled WGS sequence"/>
</dbReference>
<evidence type="ECO:0000313" key="3">
    <source>
        <dbReference type="Proteomes" id="UP000654918"/>
    </source>
</evidence>
<comment type="caution">
    <text evidence="2">The sequence shown here is derived from an EMBL/GenBank/DDBJ whole genome shotgun (WGS) entry which is preliminary data.</text>
</comment>
<protein>
    <submittedName>
        <fullName evidence="2">Uncharacterized protein</fullName>
    </submittedName>
</protein>
<accession>A0A8H6KSE4</accession>
<organism evidence="2 3">
    <name type="scientific">Colletotrichum plurivorum</name>
    <dbReference type="NCBI Taxonomy" id="2175906"/>
    <lineage>
        <taxon>Eukaryota</taxon>
        <taxon>Fungi</taxon>
        <taxon>Dikarya</taxon>
        <taxon>Ascomycota</taxon>
        <taxon>Pezizomycotina</taxon>
        <taxon>Sordariomycetes</taxon>
        <taxon>Hypocreomycetidae</taxon>
        <taxon>Glomerellales</taxon>
        <taxon>Glomerellaceae</taxon>
        <taxon>Colletotrichum</taxon>
        <taxon>Colletotrichum orchidearum species complex</taxon>
    </lineage>
</organism>
<evidence type="ECO:0000256" key="1">
    <source>
        <dbReference type="SAM" id="MobiDB-lite"/>
    </source>
</evidence>
<dbReference type="EMBL" id="WIGO01000029">
    <property type="protein sequence ID" value="KAF6836844.1"/>
    <property type="molecule type" value="Genomic_DNA"/>
</dbReference>
<proteinExistence type="predicted"/>
<evidence type="ECO:0000313" key="2">
    <source>
        <dbReference type="EMBL" id="KAF6836844.1"/>
    </source>
</evidence>
<sequence>MFNSGAVLATLSPPAPSLGRRLQRDGVPNSGPSPAGGLAPGHLAVLMPAQTPPPLGGSGALSLAKSLQAAAFAPGALWSAHVGRSGLLF</sequence>
<reference evidence="2" key="1">
    <citation type="journal article" date="2020" name="Phytopathology">
        <title>Genome Sequence Resources of Colletotrichum truncatum, C. plurivorum, C. musicola, and C. sojae: Four Species Pathogenic to Soybean (Glycine max).</title>
        <authorList>
            <person name="Rogerio F."/>
            <person name="Boufleur T.R."/>
            <person name="Ciampi-Guillardi M."/>
            <person name="Sukno S.A."/>
            <person name="Thon M.R."/>
            <person name="Massola Junior N.S."/>
            <person name="Baroncelli R."/>
        </authorList>
    </citation>
    <scope>NUCLEOTIDE SEQUENCE</scope>
    <source>
        <strain evidence="2">LFN00145</strain>
    </source>
</reference>
<keyword evidence="3" id="KW-1185">Reference proteome</keyword>
<dbReference type="AlphaFoldDB" id="A0A8H6KSE4"/>